<dbReference type="InterPro" id="IPR043502">
    <property type="entry name" value="DNA/RNA_pol_sf"/>
</dbReference>
<feature type="domain" description="Reverse transcriptase" evidence="1">
    <location>
        <begin position="89"/>
        <end position="203"/>
    </location>
</feature>
<evidence type="ECO:0000259" key="1">
    <source>
        <dbReference type="Pfam" id="PF00078"/>
    </source>
</evidence>
<organism evidence="2 3">
    <name type="scientific">Solanum tuberosum</name>
    <name type="common">Potato</name>
    <dbReference type="NCBI Taxonomy" id="4113"/>
    <lineage>
        <taxon>Eukaryota</taxon>
        <taxon>Viridiplantae</taxon>
        <taxon>Streptophyta</taxon>
        <taxon>Embryophyta</taxon>
        <taxon>Tracheophyta</taxon>
        <taxon>Spermatophyta</taxon>
        <taxon>Magnoliopsida</taxon>
        <taxon>eudicotyledons</taxon>
        <taxon>Gunneridae</taxon>
        <taxon>Pentapetalae</taxon>
        <taxon>asterids</taxon>
        <taxon>lamiids</taxon>
        <taxon>Solanales</taxon>
        <taxon>Solanaceae</taxon>
        <taxon>Solanoideae</taxon>
        <taxon>Solaneae</taxon>
        <taxon>Solanum</taxon>
    </lineage>
</organism>
<dbReference type="SUPFAM" id="SSF56672">
    <property type="entry name" value="DNA/RNA polymerases"/>
    <property type="match status" value="1"/>
</dbReference>
<evidence type="ECO:0000313" key="3">
    <source>
        <dbReference type="Proteomes" id="UP000826656"/>
    </source>
</evidence>
<dbReference type="Proteomes" id="UP000826656">
    <property type="component" value="Unassembled WGS sequence"/>
</dbReference>
<dbReference type="PANTHER" id="PTHR24559:SF444">
    <property type="entry name" value="REVERSE TRANSCRIPTASE DOMAIN-CONTAINING PROTEIN"/>
    <property type="match status" value="1"/>
</dbReference>
<dbReference type="Pfam" id="PF00078">
    <property type="entry name" value="RVT_1"/>
    <property type="match status" value="1"/>
</dbReference>
<dbReference type="CDD" id="cd01647">
    <property type="entry name" value="RT_LTR"/>
    <property type="match status" value="1"/>
</dbReference>
<dbReference type="Gene3D" id="3.30.70.270">
    <property type="match status" value="2"/>
</dbReference>
<keyword evidence="3" id="KW-1185">Reference proteome</keyword>
<accession>A0ABQ7TVJ6</accession>
<dbReference type="InterPro" id="IPR043128">
    <property type="entry name" value="Rev_trsase/Diguanyl_cyclase"/>
</dbReference>
<reference evidence="2 3" key="1">
    <citation type="journal article" date="2021" name="bioRxiv">
        <title>Chromosome-scale and haplotype-resolved genome assembly of a tetraploid potato cultivar.</title>
        <authorList>
            <person name="Sun H."/>
            <person name="Jiao W.-B."/>
            <person name="Krause K."/>
            <person name="Campoy J.A."/>
            <person name="Goel M."/>
            <person name="Folz-Donahue K."/>
            <person name="Kukat C."/>
            <person name="Huettel B."/>
            <person name="Schneeberger K."/>
        </authorList>
    </citation>
    <scope>NUCLEOTIDE SEQUENCE [LARGE SCALE GENOMIC DNA]</scope>
    <source>
        <strain evidence="2">SolTubOtavaFocal</strain>
        <tissue evidence="2">Leaves</tissue>
    </source>
</reference>
<evidence type="ECO:0000313" key="2">
    <source>
        <dbReference type="EMBL" id="KAH0738079.1"/>
    </source>
</evidence>
<dbReference type="InterPro" id="IPR053134">
    <property type="entry name" value="RNA-dir_DNA_polymerase"/>
</dbReference>
<proteinExistence type="predicted"/>
<sequence length="285" mass="33271">MISKGFLEVFPEDLPRVPPKREIDFKIDLLLHTEPILIPPYSKAQTEVKELKEQLKDLLDNGFIGPSISPWGSLVLFVKKKDGSLGKCIDYCQLNKIDLRSNYHQLRFRDSDIPKTTFRTQYGHYEFVVMSFGLTNTPITFIDLMNMVFKQYLYLFIIVLIDDILIYCRSKKEHTTHLRFVSFHCHVVSSEGIRAESQKIEAVKQWPRPTSPTDIRSFFGLADVFTDDKSLQYVFTEKKLNLRQRRWLEFLKDYDMNVLYHHGKDNVVADALSKLSMGSVAYVEE</sequence>
<dbReference type="Gene3D" id="3.10.10.10">
    <property type="entry name" value="HIV Type 1 Reverse Transcriptase, subunit A, domain 1"/>
    <property type="match status" value="2"/>
</dbReference>
<dbReference type="PANTHER" id="PTHR24559">
    <property type="entry name" value="TRANSPOSON TY3-I GAG-POL POLYPROTEIN"/>
    <property type="match status" value="1"/>
</dbReference>
<name>A0ABQ7TVJ6_SOLTU</name>
<protein>
    <recommendedName>
        <fullName evidence="1">Reverse transcriptase domain-containing protein</fullName>
    </recommendedName>
</protein>
<gene>
    <name evidence="2" type="ORF">KY290_036784</name>
</gene>
<dbReference type="EMBL" id="JAIVGD010000028">
    <property type="protein sequence ID" value="KAH0738079.1"/>
    <property type="molecule type" value="Genomic_DNA"/>
</dbReference>
<comment type="caution">
    <text evidence="2">The sequence shown here is derived from an EMBL/GenBank/DDBJ whole genome shotgun (WGS) entry which is preliminary data.</text>
</comment>
<dbReference type="InterPro" id="IPR000477">
    <property type="entry name" value="RT_dom"/>
</dbReference>